<dbReference type="EMBL" id="BMEG01000002">
    <property type="protein sequence ID" value="GGD61284.1"/>
    <property type="molecule type" value="Genomic_DNA"/>
</dbReference>
<dbReference type="InterPro" id="IPR041219">
    <property type="entry name" value="Phage_lysozyme2"/>
</dbReference>
<organism evidence="2 3">
    <name type="scientific">Caballeronia grimmiae</name>
    <dbReference type="NCBI Taxonomy" id="1071679"/>
    <lineage>
        <taxon>Bacteria</taxon>
        <taxon>Pseudomonadati</taxon>
        <taxon>Pseudomonadota</taxon>
        <taxon>Betaproteobacteria</taxon>
        <taxon>Burkholderiales</taxon>
        <taxon>Burkholderiaceae</taxon>
        <taxon>Caballeronia</taxon>
    </lineage>
</organism>
<accession>A0ABQ1R7J8</accession>
<comment type="caution">
    <text evidence="2">The sequence shown here is derived from an EMBL/GenBank/DDBJ whole genome shotgun (WGS) entry which is preliminary data.</text>
</comment>
<keyword evidence="3" id="KW-1185">Reference proteome</keyword>
<dbReference type="Gene3D" id="1.10.530.10">
    <property type="match status" value="1"/>
</dbReference>
<gene>
    <name evidence="2" type="ORF">GCM10010985_14210</name>
</gene>
<reference evidence="3" key="1">
    <citation type="journal article" date="2019" name="Int. J. Syst. Evol. Microbiol.">
        <title>The Global Catalogue of Microorganisms (GCM) 10K type strain sequencing project: providing services to taxonomists for standard genome sequencing and annotation.</title>
        <authorList>
            <consortium name="The Broad Institute Genomics Platform"/>
            <consortium name="The Broad Institute Genome Sequencing Center for Infectious Disease"/>
            <person name="Wu L."/>
            <person name="Ma J."/>
        </authorList>
    </citation>
    <scope>NUCLEOTIDE SEQUENCE [LARGE SCALE GENOMIC DNA]</scope>
    <source>
        <strain evidence="3">CGMCC 1.11013</strain>
    </source>
</reference>
<dbReference type="Proteomes" id="UP000597138">
    <property type="component" value="Unassembled WGS sequence"/>
</dbReference>
<proteinExistence type="predicted"/>
<evidence type="ECO:0000313" key="3">
    <source>
        <dbReference type="Proteomes" id="UP000597138"/>
    </source>
</evidence>
<evidence type="ECO:0000259" key="1">
    <source>
        <dbReference type="Pfam" id="PF18013"/>
    </source>
</evidence>
<name>A0ABQ1R7J8_9BURK</name>
<sequence>MFGHDIRGLTVAEQLHFVNYELTRGRGREQAAGRALRQAKSAGEAGAIVSAKYERPLKVQEEMAKRPTAATALYGSPGPDYPASSAAPIMAAAYQANAGGSSSVSNSHNRVETHIGTVNVYGAGTGDGHAVVAGMRDELSSNGLIARATWGMT</sequence>
<dbReference type="Pfam" id="PF18013">
    <property type="entry name" value="Phage_lysozyme2"/>
    <property type="match status" value="1"/>
</dbReference>
<protein>
    <recommendedName>
        <fullName evidence="1">Phage tail lysozyme domain-containing protein</fullName>
    </recommendedName>
</protein>
<dbReference type="RefSeq" id="WP_152562610.1">
    <property type="nucleotide sequence ID" value="NZ_BMEG01000002.1"/>
</dbReference>
<evidence type="ECO:0000313" key="2">
    <source>
        <dbReference type="EMBL" id="GGD61284.1"/>
    </source>
</evidence>
<feature type="domain" description="Phage tail lysozyme" evidence="1">
    <location>
        <begin position="9"/>
        <end position="74"/>
    </location>
</feature>